<keyword evidence="3" id="KW-0997">Cell inner membrane</keyword>
<keyword evidence="6" id="KW-0012">Acyltransferase</keyword>
<dbReference type="HOGENOM" id="CLU_049421_4_0_7"/>
<dbReference type="EMBL" id="AZHW01000077">
    <property type="protein sequence ID" value="ETX03102.1"/>
    <property type="molecule type" value="Genomic_DNA"/>
</dbReference>
<dbReference type="Proteomes" id="UP000019141">
    <property type="component" value="Unassembled WGS sequence"/>
</dbReference>
<evidence type="ECO:0000256" key="2">
    <source>
        <dbReference type="ARBA" id="ARBA00022475"/>
    </source>
</evidence>
<dbReference type="Pfam" id="PF03279">
    <property type="entry name" value="Lip_A_acyltrans"/>
    <property type="match status" value="1"/>
</dbReference>
<comment type="caution">
    <text evidence="7">The sequence shown here is derived from an EMBL/GenBank/DDBJ whole genome shotgun (WGS) entry which is preliminary data.</text>
</comment>
<proteinExistence type="predicted"/>
<keyword evidence="8" id="KW-1185">Reference proteome</keyword>
<dbReference type="PANTHER" id="PTHR30606:SF10">
    <property type="entry name" value="PHOSPHATIDYLINOSITOL MANNOSIDE ACYLTRANSFERASE"/>
    <property type="match status" value="1"/>
</dbReference>
<dbReference type="InterPro" id="IPR004960">
    <property type="entry name" value="LipA_acyltrans"/>
</dbReference>
<evidence type="ECO:0000256" key="6">
    <source>
        <dbReference type="ARBA" id="ARBA00023315"/>
    </source>
</evidence>
<gene>
    <name evidence="7" type="ORF">ETSY1_01195</name>
</gene>
<dbReference type="PIRSF" id="PIRSF026649">
    <property type="entry name" value="MsbB"/>
    <property type="match status" value="1"/>
</dbReference>
<name>W4M0B3_ENTF1</name>
<keyword evidence="4" id="KW-0808">Transferase</keyword>
<keyword evidence="5" id="KW-0472">Membrane</keyword>
<dbReference type="PANTHER" id="PTHR30606">
    <property type="entry name" value="LIPID A BIOSYNTHESIS LAUROYL ACYLTRANSFERASE"/>
    <property type="match status" value="1"/>
</dbReference>
<dbReference type="GO" id="GO:0016746">
    <property type="term" value="F:acyltransferase activity"/>
    <property type="evidence" value="ECO:0007669"/>
    <property type="project" value="UniProtKB-KW"/>
</dbReference>
<accession>W4M0B3</accession>
<evidence type="ECO:0000256" key="1">
    <source>
        <dbReference type="ARBA" id="ARBA00004533"/>
    </source>
</evidence>
<dbReference type="AlphaFoldDB" id="W4M0B3"/>
<reference evidence="7 8" key="1">
    <citation type="journal article" date="2014" name="Nature">
        <title>An environmental bacterial taxon with a large and distinct metabolic repertoire.</title>
        <authorList>
            <person name="Wilson M.C."/>
            <person name="Mori T."/>
            <person name="Ruckert C."/>
            <person name="Uria A.R."/>
            <person name="Helf M.J."/>
            <person name="Takada K."/>
            <person name="Gernert C."/>
            <person name="Steffens U.A."/>
            <person name="Heycke N."/>
            <person name="Schmitt S."/>
            <person name="Rinke C."/>
            <person name="Helfrich E.J."/>
            <person name="Brachmann A.O."/>
            <person name="Gurgui C."/>
            <person name="Wakimoto T."/>
            <person name="Kracht M."/>
            <person name="Crusemann M."/>
            <person name="Hentschel U."/>
            <person name="Abe I."/>
            <person name="Matsunaga S."/>
            <person name="Kalinowski J."/>
            <person name="Takeyama H."/>
            <person name="Piel J."/>
        </authorList>
    </citation>
    <scope>NUCLEOTIDE SEQUENCE [LARGE SCALE GENOMIC DNA]</scope>
    <source>
        <strain evidence="8">TSY1</strain>
    </source>
</reference>
<dbReference type="CDD" id="cd07984">
    <property type="entry name" value="LPLAT_LABLAT-like"/>
    <property type="match status" value="1"/>
</dbReference>
<protein>
    <recommendedName>
        <fullName evidence="9">Lipid A biosynthesis acyltransferase</fullName>
    </recommendedName>
</protein>
<comment type="subcellular location">
    <subcellularLocation>
        <location evidence="1">Cell inner membrane</location>
    </subcellularLocation>
</comment>
<keyword evidence="2" id="KW-1003">Cell membrane</keyword>
<organism evidence="7 8">
    <name type="scientific">Entotheonella factor</name>
    <dbReference type="NCBI Taxonomy" id="1429438"/>
    <lineage>
        <taxon>Bacteria</taxon>
        <taxon>Pseudomonadati</taxon>
        <taxon>Nitrospinota/Tectimicrobiota group</taxon>
        <taxon>Candidatus Tectimicrobiota</taxon>
        <taxon>Candidatus Entotheonellia</taxon>
        <taxon>Candidatus Entotheonellales</taxon>
        <taxon>Candidatus Entotheonellaceae</taxon>
        <taxon>Candidatus Entotheonella</taxon>
    </lineage>
</organism>
<evidence type="ECO:0000313" key="7">
    <source>
        <dbReference type="EMBL" id="ETX03102.1"/>
    </source>
</evidence>
<evidence type="ECO:0000256" key="4">
    <source>
        <dbReference type="ARBA" id="ARBA00022679"/>
    </source>
</evidence>
<dbReference type="GO" id="GO:0009247">
    <property type="term" value="P:glycolipid biosynthetic process"/>
    <property type="evidence" value="ECO:0007669"/>
    <property type="project" value="UniProtKB-ARBA"/>
</dbReference>
<dbReference type="GO" id="GO:0005886">
    <property type="term" value="C:plasma membrane"/>
    <property type="evidence" value="ECO:0007669"/>
    <property type="project" value="UniProtKB-SubCell"/>
</dbReference>
<evidence type="ECO:0000256" key="3">
    <source>
        <dbReference type="ARBA" id="ARBA00022519"/>
    </source>
</evidence>
<evidence type="ECO:0008006" key="9">
    <source>
        <dbReference type="Google" id="ProtNLM"/>
    </source>
</evidence>
<evidence type="ECO:0000313" key="8">
    <source>
        <dbReference type="Proteomes" id="UP000019141"/>
    </source>
</evidence>
<evidence type="ECO:0000256" key="5">
    <source>
        <dbReference type="ARBA" id="ARBA00023136"/>
    </source>
</evidence>
<sequence length="297" mass="34226">MHKIVTDALYKVLIGMLDGLTVLPPRLAYRLGERLGDLVYAGLASRRRVTLENLALTLGDHQSPHERQVLAREVFRNMGRHLVDFAQLHHINAARVQQMMVNWERFADLDALAARGQGVLVISAHFGSWELLPSLALLLQTPINVIVRPPDHPVVQRLSETYRQRCGYHSIIKRQQALRESLRALHRGEIVGVLMDQSSVHNESVQVEFMGIKTFTPMGPALLALRAKCPVVGVFLVREAPGRHRIVMTDEIPIHRTGHARRDLEENSRRFNRVIEAQIRRHPDQWFWLHRRWKKRD</sequence>